<feature type="transmembrane region" description="Helical" evidence="1">
    <location>
        <begin position="117"/>
        <end position="141"/>
    </location>
</feature>
<dbReference type="VEuPathDB" id="FungiDB:CC1G_01840"/>
<dbReference type="KEGG" id="cci:CC1G_01840"/>
<feature type="transmembrane region" description="Helical" evidence="1">
    <location>
        <begin position="60"/>
        <end position="82"/>
    </location>
</feature>
<dbReference type="InParanoid" id="A8N2T8"/>
<evidence type="ECO:0000256" key="1">
    <source>
        <dbReference type="SAM" id="Phobius"/>
    </source>
</evidence>
<organism evidence="2 3">
    <name type="scientific">Coprinopsis cinerea (strain Okayama-7 / 130 / ATCC MYA-4618 / FGSC 9003)</name>
    <name type="common">Inky cap fungus</name>
    <name type="synonym">Hormographiella aspergillata</name>
    <dbReference type="NCBI Taxonomy" id="240176"/>
    <lineage>
        <taxon>Eukaryota</taxon>
        <taxon>Fungi</taxon>
        <taxon>Dikarya</taxon>
        <taxon>Basidiomycota</taxon>
        <taxon>Agaricomycotina</taxon>
        <taxon>Agaricomycetes</taxon>
        <taxon>Agaricomycetidae</taxon>
        <taxon>Agaricales</taxon>
        <taxon>Agaricineae</taxon>
        <taxon>Psathyrellaceae</taxon>
        <taxon>Coprinopsis</taxon>
    </lineage>
</organism>
<keyword evidence="1" id="KW-0812">Transmembrane</keyword>
<feature type="transmembrane region" description="Helical" evidence="1">
    <location>
        <begin position="250"/>
        <end position="273"/>
    </location>
</feature>
<name>A8N2T8_COPC7</name>
<reference evidence="2 3" key="1">
    <citation type="journal article" date="2010" name="Proc. Natl. Acad. Sci. U.S.A.">
        <title>Insights into evolution of multicellular fungi from the assembled chromosomes of the mushroom Coprinopsis cinerea (Coprinus cinereus).</title>
        <authorList>
            <person name="Stajich J.E."/>
            <person name="Wilke S.K."/>
            <person name="Ahren D."/>
            <person name="Au C.H."/>
            <person name="Birren B.W."/>
            <person name="Borodovsky M."/>
            <person name="Burns C."/>
            <person name="Canback B."/>
            <person name="Casselton L.A."/>
            <person name="Cheng C.K."/>
            <person name="Deng J."/>
            <person name="Dietrich F.S."/>
            <person name="Fargo D.C."/>
            <person name="Farman M.L."/>
            <person name="Gathman A.C."/>
            <person name="Goldberg J."/>
            <person name="Guigo R."/>
            <person name="Hoegger P.J."/>
            <person name="Hooker J.B."/>
            <person name="Huggins A."/>
            <person name="James T.Y."/>
            <person name="Kamada T."/>
            <person name="Kilaru S."/>
            <person name="Kodira C."/>
            <person name="Kues U."/>
            <person name="Kupfer D."/>
            <person name="Kwan H.S."/>
            <person name="Lomsadze A."/>
            <person name="Li W."/>
            <person name="Lilly W.W."/>
            <person name="Ma L.J."/>
            <person name="Mackey A.J."/>
            <person name="Manning G."/>
            <person name="Martin F."/>
            <person name="Muraguchi H."/>
            <person name="Natvig D.O."/>
            <person name="Palmerini H."/>
            <person name="Ramesh M.A."/>
            <person name="Rehmeyer C.J."/>
            <person name="Roe B.A."/>
            <person name="Shenoy N."/>
            <person name="Stanke M."/>
            <person name="Ter-Hovhannisyan V."/>
            <person name="Tunlid A."/>
            <person name="Velagapudi R."/>
            <person name="Vision T.J."/>
            <person name="Zeng Q."/>
            <person name="Zolan M.E."/>
            <person name="Pukkila P.J."/>
        </authorList>
    </citation>
    <scope>NUCLEOTIDE SEQUENCE [LARGE SCALE GENOMIC DNA]</scope>
    <source>
        <strain evidence="3">Okayama-7 / 130 / ATCC MYA-4618 / FGSC 9003</strain>
    </source>
</reference>
<dbReference type="OMA" id="TWIIYSV"/>
<accession>A8N2T8</accession>
<protein>
    <submittedName>
        <fullName evidence="2">Uncharacterized protein</fullName>
    </submittedName>
</protein>
<keyword evidence="1" id="KW-0472">Membrane</keyword>
<feature type="transmembrane region" description="Helical" evidence="1">
    <location>
        <begin position="27"/>
        <end position="48"/>
    </location>
</feature>
<dbReference type="eggNOG" id="ENOG502SQ0Q">
    <property type="taxonomic scope" value="Eukaryota"/>
</dbReference>
<dbReference type="Proteomes" id="UP000001861">
    <property type="component" value="Unassembled WGS sequence"/>
</dbReference>
<evidence type="ECO:0000313" key="3">
    <source>
        <dbReference type="Proteomes" id="UP000001861"/>
    </source>
</evidence>
<dbReference type="RefSeq" id="XP_001829160.2">
    <property type="nucleotide sequence ID" value="XM_001829108.2"/>
</dbReference>
<keyword evidence="3" id="KW-1185">Reference proteome</keyword>
<keyword evidence="1" id="KW-1133">Transmembrane helix</keyword>
<gene>
    <name evidence="2" type="ORF">CC1G_01840</name>
</gene>
<evidence type="ECO:0000313" key="2">
    <source>
        <dbReference type="EMBL" id="EAU92795.2"/>
    </source>
</evidence>
<feature type="transmembrane region" description="Helical" evidence="1">
    <location>
        <begin position="285"/>
        <end position="308"/>
    </location>
</feature>
<comment type="caution">
    <text evidence="2">The sequence shown here is derived from an EMBL/GenBank/DDBJ whole genome shotgun (WGS) entry which is preliminary data.</text>
</comment>
<dbReference type="EMBL" id="AACS02000001">
    <property type="protein sequence ID" value="EAU92795.2"/>
    <property type="molecule type" value="Genomic_DNA"/>
</dbReference>
<proteinExistence type="predicted"/>
<dbReference type="GeneID" id="6005586"/>
<feature type="transmembrane region" description="Helical" evidence="1">
    <location>
        <begin position="206"/>
        <end position="230"/>
    </location>
</feature>
<dbReference type="HOGENOM" id="CLU_065186_2_0_1"/>
<sequence length="361" mass="39939">MLSDSGSSLLDARGIPPTPDLRTYFPVYLALHIAGGHVGLPVLVATCLCSKSVLRHPTLVNFFTTWIIHSVASCLLSGPLSIPLQARAHVQARLYSTGLKAIDPNTPPGPLCLAQSALLHGTLPMCATATLVVVIQAWSTFRQPELANKNWSRSSGLIAKLVVPYIVFFVYTTVTAVLQHYTPEYVNASNGLYCTYYKDPFRRYGVTVYCIVTLSLILLIELAIGLRYFFMWKHITTVFPLADRSTSPAIAVRLTLFNVYSIFSLATGITFVSNNPQPWPYIVQAGMPLAVALVFGCQKDYFLAWCFWKKKRKDEAPECTFRCRKLDSVADLLRRTPSSPSILLTPSLATKSQNDIEVSPV</sequence>
<feature type="transmembrane region" description="Helical" evidence="1">
    <location>
        <begin position="162"/>
        <end position="181"/>
    </location>
</feature>
<dbReference type="OrthoDB" id="3046318at2759"/>
<dbReference type="STRING" id="240176.A8N2T8"/>
<dbReference type="AlphaFoldDB" id="A8N2T8"/>